<dbReference type="RefSeq" id="WP_097778779.1">
    <property type="nucleotide sequence ID" value="NZ_NMTZ01000005.1"/>
</dbReference>
<feature type="compositionally biased region" description="Low complexity" evidence="5">
    <location>
        <begin position="423"/>
        <end position="438"/>
    </location>
</feature>
<keyword evidence="4" id="KW-0572">Peptidoglycan-anchor</keyword>
<evidence type="ECO:0000313" key="8">
    <source>
        <dbReference type="EMBL" id="PDX84897.1"/>
    </source>
</evidence>
<evidence type="ECO:0000256" key="1">
    <source>
        <dbReference type="ARBA" id="ARBA00022512"/>
    </source>
</evidence>
<keyword evidence="6" id="KW-1133">Transmembrane helix</keyword>
<dbReference type="SUPFAM" id="SSF49401">
    <property type="entry name" value="Bacterial adhesins"/>
    <property type="match status" value="1"/>
</dbReference>
<dbReference type="InterPro" id="IPR041033">
    <property type="entry name" value="SpaA_PFL_dom_1"/>
</dbReference>
<feature type="region of interest" description="Disordered" evidence="5">
    <location>
        <begin position="421"/>
        <end position="455"/>
    </location>
</feature>
<feature type="domain" description="Gram-positive cocci surface proteins LPxTG" evidence="7">
    <location>
        <begin position="1757"/>
        <end position="1797"/>
    </location>
</feature>
<sequence length="1797" mass="199808">MNDILKTYMERFRENRHTLRRYTAFVLALAMITTLFVNWQLHGVGISMTAQYQCGEEEHTHTADCYTKVLTCGYEEGDLENADEVAAAATTSQPTVEAEPMPLLLEPQIEFVPHEHTDDCYTEVQTLTCMEEEHVHDDDCFDPEDGSLICDKFEHTHDESCYTTEYELTCGLEEGELVEQVVEPTQSAALAAMAVAEPVALAPMVDTVEPIYHHHTDACYEEVLTCPLPEHHHTVACLSDTSADLETPEEWQAANAEAVMTGNWAEDLVSVAQTQLGYEQSEKNFEIDPADGVTLRYYSRYGQSYGNPYGEWDVMFLSYCLKYAGIPQSAIPQEASVLALRSSMSNMDWLLDGEDGSAADVGDIVIYNKYVTRTVAVDSSADGAADGLDDLFSTDAEGENSAELEESGAAALDSVPAAEDMTTLDTPDLPDIPDTAAPSVGSPAAEPQTTTVTDAQPVETVGIVSAVDDGTLTVISGDVDGKVAEVTLSNAEVLGVVSVAAAQYADEMLSSAVDGALRASDMLLLAGESPQYTAYFEETKGKQDGGITDITFKIGNIKQDGDFSVTEGQTVNVDFTFEIAGGVLKKEEGSNVLTYKGLPKELWPTKDIEKEILHEGHVIGKEVVKPTGEIVLTFDVNSKYFDPQHTFSGAFGYSWEYTKTTTNEDKTIHFDGSNTDITLKKVQNIYITKSDEKEVKITETADGQTRITYEVMVWSLDGWDENVWIWDGLKRENENLTKADYDQTSFKLKKVDASGKSTDVTCKPDFTKNTSDKYKDYDKTFKIEGLDPLKAGEKYVLTYDVLTTRTGWTKLKNTARTDDGQKKEREITLENNVWKSGEYDAANKCINWTVTVNNPTASDLNGYIVKDTLENNATINSDVKRYIRITNNGSWQDAKDTVQTPVIITPYADKTGFTYTFPKGSNAMQYEIKYTTTAPEGSTSVKNKVEYGKKDHNYFTGESTVQTGTPTPGQKFEPKKTASGTLTAKDAENPNLLVAPWTITANIGKGVYEITDRIPTSWVDGITVDHYGIANELQQQIQNNLTISYTQDGQTKSLPCYDFSSKGIRIVAIEYSTEEWYRNDYTAVAPENTDKHVHRFTIKLDTTNCSLDLKQLTLNYNTLVDVSALPEGSRVTVKNALANGNEVSYDYQKPSSDLKISKGWRTMDSSWNTANENHNTVNIPNFTGQEVPYSKFQNDKNTIEYQVLLDLSSVNGDLPNTITLIDTLPKGLTYFTYNKNPSASIVFSNGYGKSVWYKDLPKKGSSEPMSIENFFRTAGTLDVTEPAEGADKGQTLTFHIDGLDQLDFAKLKKQGYTELVLRYRVQVTDERWSSIKFDHQTYTNSIEWKEKDKDSSVDVNVIQKVDALKKTAIQIKDKKDSRVKYTLIINPAAKDLLPNGDKITLTDVLKVKSAGVQASLDLTSIHLYNTDTGNEISKDEYSFTPPTLATNSEGELRYTTIFTLPDATPLKLEYEYVTDAADEVTLKNSAKLTGDYTVSTEDTYDKVDGYAHVYQAKLTVYKVDKRNYSNFLTGATFKLEYFKPSDNSWNLVRTEYEVDREGKLVFHFAGTDTLNGNTLYKLTETKAPEGYSAASTPYYFIYHSGNTETEAYNTAVGTAPSDVPEMSKVLFCTRNKTNELFVPNTANSLTIIKHWKNQNGDTLKAEDVKLSTVDVELYCYKKDDPKKTAERYQTVRLTKDAGWTTTVAIDAPHLEGYIFYIKETNVNATLFTVIYDQPDGVEVGNTLSFTNKDTGYTEYELPSTGGTGTLPYTAVGGTMMLSALAYSFIHRKRRREGRADD</sequence>
<dbReference type="InterPro" id="IPR013783">
    <property type="entry name" value="Ig-like_fold"/>
</dbReference>
<dbReference type="Proteomes" id="UP000220480">
    <property type="component" value="Unassembled WGS sequence"/>
</dbReference>
<comment type="caution">
    <text evidence="8">The sequence shown here is derived from an EMBL/GenBank/DDBJ whole genome shotgun (WGS) entry which is preliminary data.</text>
</comment>
<feature type="region of interest" description="Disordered" evidence="5">
    <location>
        <begin position="386"/>
        <end position="408"/>
    </location>
</feature>
<dbReference type="InterPro" id="IPR019931">
    <property type="entry name" value="LPXTG_anchor"/>
</dbReference>
<dbReference type="EMBL" id="NMTZ01000005">
    <property type="protein sequence ID" value="PDX84897.1"/>
    <property type="molecule type" value="Genomic_DNA"/>
</dbReference>
<dbReference type="Pfam" id="PF17802">
    <property type="entry name" value="SpaA"/>
    <property type="match status" value="1"/>
</dbReference>
<dbReference type="PROSITE" id="PS50847">
    <property type="entry name" value="GRAM_POS_ANCHORING"/>
    <property type="match status" value="1"/>
</dbReference>
<keyword evidence="2" id="KW-0964">Secreted</keyword>
<feature type="transmembrane region" description="Helical" evidence="6">
    <location>
        <begin position="1766"/>
        <end position="1785"/>
    </location>
</feature>
<keyword evidence="1" id="KW-0134">Cell wall</keyword>
<dbReference type="Gene3D" id="2.60.40.740">
    <property type="match status" value="1"/>
</dbReference>
<evidence type="ECO:0000256" key="3">
    <source>
        <dbReference type="ARBA" id="ARBA00022729"/>
    </source>
</evidence>
<feature type="region of interest" description="Disordered" evidence="5">
    <location>
        <begin position="955"/>
        <end position="976"/>
    </location>
</feature>
<keyword evidence="6" id="KW-0472">Membrane</keyword>
<name>A0A2A7B0E5_9FIRM</name>
<protein>
    <recommendedName>
        <fullName evidence="7">Gram-positive cocci surface proteins LPxTG domain-containing protein</fullName>
    </recommendedName>
</protein>
<feature type="compositionally biased region" description="Acidic residues" evidence="5">
    <location>
        <begin position="396"/>
        <end position="406"/>
    </location>
</feature>
<keyword evidence="6" id="KW-0812">Transmembrane</keyword>
<feature type="compositionally biased region" description="Polar residues" evidence="5">
    <location>
        <begin position="956"/>
        <end position="968"/>
    </location>
</feature>
<dbReference type="Pfam" id="PF00746">
    <property type="entry name" value="Gram_pos_anchor"/>
    <property type="match status" value="1"/>
</dbReference>
<dbReference type="Gene3D" id="2.60.40.10">
    <property type="entry name" value="Immunoglobulins"/>
    <property type="match status" value="1"/>
</dbReference>
<reference evidence="8 9" key="1">
    <citation type="journal article" date="2017" name="Front. Microbiol.">
        <title>New Insights into the Diversity of the Genus Faecalibacterium.</title>
        <authorList>
            <person name="Benevides L."/>
            <person name="Burman S."/>
            <person name="Martin R."/>
            <person name="Robert V."/>
            <person name="Thomas M."/>
            <person name="Miquel S."/>
            <person name="Chain F."/>
            <person name="Sokol H."/>
            <person name="Bermudez-Humaran L.G."/>
            <person name="Morrison M."/>
            <person name="Langella P."/>
            <person name="Azevedo V.A."/>
            <person name="Chatel J.M."/>
            <person name="Soares S."/>
        </authorList>
    </citation>
    <scope>NUCLEOTIDE SEQUENCE [LARGE SCALE GENOMIC DNA]</scope>
    <source>
        <strain evidence="8 9">CNCM I 4644</strain>
    </source>
</reference>
<accession>A0A2A7B0E5</accession>
<evidence type="ECO:0000256" key="6">
    <source>
        <dbReference type="SAM" id="Phobius"/>
    </source>
</evidence>
<keyword evidence="3" id="KW-0732">Signal</keyword>
<evidence type="ECO:0000256" key="2">
    <source>
        <dbReference type="ARBA" id="ARBA00022525"/>
    </source>
</evidence>
<gene>
    <name evidence="8" type="ORF">CGS59_02445</name>
</gene>
<evidence type="ECO:0000256" key="5">
    <source>
        <dbReference type="SAM" id="MobiDB-lite"/>
    </source>
</evidence>
<organism evidence="8 9">
    <name type="scientific">Faecalibacterium prausnitzii</name>
    <dbReference type="NCBI Taxonomy" id="853"/>
    <lineage>
        <taxon>Bacteria</taxon>
        <taxon>Bacillati</taxon>
        <taxon>Bacillota</taxon>
        <taxon>Clostridia</taxon>
        <taxon>Eubacteriales</taxon>
        <taxon>Oscillospiraceae</taxon>
        <taxon>Faecalibacterium</taxon>
    </lineage>
</organism>
<evidence type="ECO:0000313" key="9">
    <source>
        <dbReference type="Proteomes" id="UP000220480"/>
    </source>
</evidence>
<dbReference type="InterPro" id="IPR008966">
    <property type="entry name" value="Adhesion_dom_sf"/>
</dbReference>
<dbReference type="NCBIfam" id="TIGR01167">
    <property type="entry name" value="LPXTG_anchor"/>
    <property type="match status" value="1"/>
</dbReference>
<evidence type="ECO:0000256" key="4">
    <source>
        <dbReference type="ARBA" id="ARBA00023088"/>
    </source>
</evidence>
<evidence type="ECO:0000259" key="7">
    <source>
        <dbReference type="PROSITE" id="PS50847"/>
    </source>
</evidence>
<proteinExistence type="predicted"/>
<feature type="transmembrane region" description="Helical" evidence="6">
    <location>
        <begin position="21"/>
        <end position="41"/>
    </location>
</feature>